<evidence type="ECO:0000259" key="1">
    <source>
        <dbReference type="PROSITE" id="PS51186"/>
    </source>
</evidence>
<name>A0ABV7CG48_9GAMM</name>
<proteinExistence type="predicted"/>
<evidence type="ECO:0000313" key="3">
    <source>
        <dbReference type="Proteomes" id="UP001595453"/>
    </source>
</evidence>
<sequence length="146" mass="16681">MNKVTIRPGNIADIAEIEQHIPEFVAPKTTTMILQRLADKPYLLLVAYDGDKPVAYKLGYQLAAEEFYSWLGAVLPSYRGQGIARRLLLDQELWCQTKGYQAIRVKSMNCFKTMLQMLISHDYHIVGCETAAATTDPKIHFYKRLK</sequence>
<keyword evidence="3" id="KW-1185">Reference proteome</keyword>
<dbReference type="GO" id="GO:0016746">
    <property type="term" value="F:acyltransferase activity"/>
    <property type="evidence" value="ECO:0007669"/>
    <property type="project" value="UniProtKB-KW"/>
</dbReference>
<keyword evidence="2" id="KW-0012">Acyltransferase</keyword>
<dbReference type="RefSeq" id="WP_377120904.1">
    <property type="nucleotide sequence ID" value="NZ_JBHRSD010000006.1"/>
</dbReference>
<comment type="caution">
    <text evidence="2">The sequence shown here is derived from an EMBL/GenBank/DDBJ whole genome shotgun (WGS) entry which is preliminary data.</text>
</comment>
<dbReference type="Gene3D" id="3.40.630.30">
    <property type="match status" value="1"/>
</dbReference>
<reference evidence="3" key="1">
    <citation type="journal article" date="2019" name="Int. J. Syst. Evol. Microbiol.">
        <title>The Global Catalogue of Microorganisms (GCM) 10K type strain sequencing project: providing services to taxonomists for standard genome sequencing and annotation.</title>
        <authorList>
            <consortium name="The Broad Institute Genomics Platform"/>
            <consortium name="The Broad Institute Genome Sequencing Center for Infectious Disease"/>
            <person name="Wu L."/>
            <person name="Ma J."/>
        </authorList>
    </citation>
    <scope>NUCLEOTIDE SEQUENCE [LARGE SCALE GENOMIC DNA]</scope>
    <source>
        <strain evidence="3">KCTC 42730</strain>
    </source>
</reference>
<dbReference type="PROSITE" id="PS51186">
    <property type="entry name" value="GNAT"/>
    <property type="match status" value="1"/>
</dbReference>
<evidence type="ECO:0000313" key="2">
    <source>
        <dbReference type="EMBL" id="MFC3031559.1"/>
    </source>
</evidence>
<dbReference type="CDD" id="cd04301">
    <property type="entry name" value="NAT_SF"/>
    <property type="match status" value="1"/>
</dbReference>
<dbReference type="EMBL" id="JBHRSD010000006">
    <property type="protein sequence ID" value="MFC3031559.1"/>
    <property type="molecule type" value="Genomic_DNA"/>
</dbReference>
<gene>
    <name evidence="2" type="ORF">ACFOEE_03355</name>
</gene>
<keyword evidence="2" id="KW-0808">Transferase</keyword>
<protein>
    <submittedName>
        <fullName evidence="2">GNAT family N-acetyltransferase</fullName>
        <ecNumber evidence="2">2.3.-.-</ecNumber>
    </submittedName>
</protein>
<dbReference type="Pfam" id="PF00583">
    <property type="entry name" value="Acetyltransf_1"/>
    <property type="match status" value="1"/>
</dbReference>
<dbReference type="SUPFAM" id="SSF55729">
    <property type="entry name" value="Acyl-CoA N-acyltransferases (Nat)"/>
    <property type="match status" value="1"/>
</dbReference>
<accession>A0ABV7CG48</accession>
<dbReference type="InterPro" id="IPR000182">
    <property type="entry name" value="GNAT_dom"/>
</dbReference>
<dbReference type="Proteomes" id="UP001595453">
    <property type="component" value="Unassembled WGS sequence"/>
</dbReference>
<dbReference type="EC" id="2.3.-.-" evidence="2"/>
<feature type="domain" description="N-acetyltransferase" evidence="1">
    <location>
        <begin position="4"/>
        <end position="146"/>
    </location>
</feature>
<dbReference type="InterPro" id="IPR016181">
    <property type="entry name" value="Acyl_CoA_acyltransferase"/>
</dbReference>
<organism evidence="2 3">
    <name type="scientific">Pseudoalteromonas fenneropenaei</name>
    <dbReference type="NCBI Taxonomy" id="1737459"/>
    <lineage>
        <taxon>Bacteria</taxon>
        <taxon>Pseudomonadati</taxon>
        <taxon>Pseudomonadota</taxon>
        <taxon>Gammaproteobacteria</taxon>
        <taxon>Alteromonadales</taxon>
        <taxon>Pseudoalteromonadaceae</taxon>
        <taxon>Pseudoalteromonas</taxon>
    </lineage>
</organism>